<dbReference type="CDD" id="cd15800">
    <property type="entry name" value="PMEI-like_2"/>
    <property type="match status" value="1"/>
</dbReference>
<name>A0A2Z7AX37_9LAMI</name>
<dbReference type="InterPro" id="IPR035513">
    <property type="entry name" value="Invertase/methylesterase_inhib"/>
</dbReference>
<dbReference type="AlphaFoldDB" id="A0A2Z7AX37"/>
<dbReference type="SUPFAM" id="SSF101148">
    <property type="entry name" value="Plant invertase/pectin methylesterase inhibitor"/>
    <property type="match status" value="1"/>
</dbReference>
<dbReference type="GO" id="GO:0004857">
    <property type="term" value="F:enzyme inhibitor activity"/>
    <property type="evidence" value="ECO:0007669"/>
    <property type="project" value="InterPro"/>
</dbReference>
<keyword evidence="1" id="KW-0732">Signal</keyword>
<reference evidence="3 4" key="1">
    <citation type="journal article" date="2015" name="Proc. Natl. Acad. Sci. U.S.A.">
        <title>The resurrection genome of Boea hygrometrica: A blueprint for survival of dehydration.</title>
        <authorList>
            <person name="Xiao L."/>
            <person name="Yang G."/>
            <person name="Zhang L."/>
            <person name="Yang X."/>
            <person name="Zhao S."/>
            <person name="Ji Z."/>
            <person name="Zhou Q."/>
            <person name="Hu M."/>
            <person name="Wang Y."/>
            <person name="Chen M."/>
            <person name="Xu Y."/>
            <person name="Jin H."/>
            <person name="Xiao X."/>
            <person name="Hu G."/>
            <person name="Bao F."/>
            <person name="Hu Y."/>
            <person name="Wan P."/>
            <person name="Li L."/>
            <person name="Deng X."/>
            <person name="Kuang T."/>
            <person name="Xiang C."/>
            <person name="Zhu J.K."/>
            <person name="Oliver M.J."/>
            <person name="He Y."/>
        </authorList>
    </citation>
    <scope>NUCLEOTIDE SEQUENCE [LARGE SCALE GENOMIC DNA]</scope>
    <source>
        <strain evidence="4">cv. XS01</strain>
    </source>
</reference>
<dbReference type="Gene3D" id="1.20.140.40">
    <property type="entry name" value="Invertase/pectin methylesterase inhibitor family protein"/>
    <property type="match status" value="1"/>
</dbReference>
<dbReference type="OrthoDB" id="770764at2759"/>
<feature type="signal peptide" evidence="1">
    <location>
        <begin position="1"/>
        <end position="27"/>
    </location>
</feature>
<gene>
    <name evidence="3" type="ORF">F511_09499</name>
</gene>
<evidence type="ECO:0000256" key="1">
    <source>
        <dbReference type="SAM" id="SignalP"/>
    </source>
</evidence>
<organism evidence="3 4">
    <name type="scientific">Dorcoceras hygrometricum</name>
    <dbReference type="NCBI Taxonomy" id="472368"/>
    <lineage>
        <taxon>Eukaryota</taxon>
        <taxon>Viridiplantae</taxon>
        <taxon>Streptophyta</taxon>
        <taxon>Embryophyta</taxon>
        <taxon>Tracheophyta</taxon>
        <taxon>Spermatophyta</taxon>
        <taxon>Magnoliopsida</taxon>
        <taxon>eudicotyledons</taxon>
        <taxon>Gunneridae</taxon>
        <taxon>Pentapetalae</taxon>
        <taxon>asterids</taxon>
        <taxon>lamiids</taxon>
        <taxon>Lamiales</taxon>
        <taxon>Gesneriaceae</taxon>
        <taxon>Didymocarpoideae</taxon>
        <taxon>Trichosporeae</taxon>
        <taxon>Loxocarpinae</taxon>
        <taxon>Dorcoceras</taxon>
    </lineage>
</organism>
<dbReference type="SMART" id="SM00856">
    <property type="entry name" value="PMEI"/>
    <property type="match status" value="1"/>
</dbReference>
<protein>
    <submittedName>
        <fullName evidence="3">Pectinesterase inhibitor-like</fullName>
    </submittedName>
</protein>
<evidence type="ECO:0000313" key="3">
    <source>
        <dbReference type="EMBL" id="KZV25490.1"/>
    </source>
</evidence>
<accession>A0A2Z7AX37</accession>
<dbReference type="EMBL" id="KV011871">
    <property type="protein sequence ID" value="KZV25490.1"/>
    <property type="molecule type" value="Genomic_DNA"/>
</dbReference>
<dbReference type="Proteomes" id="UP000250235">
    <property type="component" value="Unassembled WGS sequence"/>
</dbReference>
<evidence type="ECO:0000313" key="4">
    <source>
        <dbReference type="Proteomes" id="UP000250235"/>
    </source>
</evidence>
<feature type="domain" description="Pectinesterase inhibitor" evidence="2">
    <location>
        <begin position="28"/>
        <end position="168"/>
    </location>
</feature>
<feature type="chain" id="PRO_5016273352" evidence="1">
    <location>
        <begin position="28"/>
        <end position="172"/>
    </location>
</feature>
<keyword evidence="4" id="KW-1185">Reference proteome</keyword>
<dbReference type="InterPro" id="IPR006501">
    <property type="entry name" value="Pectinesterase_inhib_dom"/>
</dbReference>
<sequence length="172" mass="18517">MAQIKHLFLAAAALLLLSATQTPSAEARRLTEVNAFCRTSSHPQLCTKMVDGAKNWHDASANAMKATLVVAKRLKTMAPLLKPAVAGLQKISRDSIMATCIEDFDTIVSDLEVSIQALNENDKGTLLAHLSAAYNSDCEDALNEFGADFPLSKIAGYLAREVDNCLAVVQQI</sequence>
<proteinExistence type="predicted"/>
<dbReference type="Pfam" id="PF04043">
    <property type="entry name" value="PMEI"/>
    <property type="match status" value="1"/>
</dbReference>
<evidence type="ECO:0000259" key="2">
    <source>
        <dbReference type="SMART" id="SM00856"/>
    </source>
</evidence>